<evidence type="ECO:0000256" key="2">
    <source>
        <dbReference type="ARBA" id="ARBA00022741"/>
    </source>
</evidence>
<keyword evidence="7" id="KW-1185">Reference proteome</keyword>
<dbReference type="InterPro" id="IPR003593">
    <property type="entry name" value="AAA+_ATPase"/>
</dbReference>
<sequence length="233" mass="25557">MSVPIVELKNAAKEYVNGALRVTALRDVNLRIDPGEYAVIMGASGSGKSTLLNLLGCLDHLSAGDYLLGGESVANQTDDQLSEIRSTRIGFIFQSYNLIPQLNVLENIEVPLFYQGVPESEARVKAEALAERMGLSDRLRHKPMELSGGQQQRVAIARSLVCDPILMLADEPTGNLDSKTGEEILELIDELHGEGKTIVMVTHDDDIAHRAQRVIRFRDGTMISNDWHGAPKP</sequence>
<dbReference type="GO" id="GO:0016887">
    <property type="term" value="F:ATP hydrolysis activity"/>
    <property type="evidence" value="ECO:0007669"/>
    <property type="project" value="InterPro"/>
</dbReference>
<keyword evidence="1" id="KW-0813">Transport</keyword>
<dbReference type="Gene3D" id="3.40.50.300">
    <property type="entry name" value="P-loop containing nucleotide triphosphate hydrolases"/>
    <property type="match status" value="1"/>
</dbReference>
<dbReference type="PANTHER" id="PTHR42798:SF2">
    <property type="entry name" value="ABC TRANSPORTER ATP-BINDING PROTEIN MG467-RELATED"/>
    <property type="match status" value="1"/>
</dbReference>
<feature type="domain" description="ABC transporter" evidence="5">
    <location>
        <begin position="6"/>
        <end position="232"/>
    </location>
</feature>
<proteinExistence type="inferred from homology"/>
<dbReference type="InterPro" id="IPR017911">
    <property type="entry name" value="MacB-like_ATP-bd"/>
</dbReference>
<dbReference type="RefSeq" id="WP_136061529.1">
    <property type="nucleotide sequence ID" value="NZ_CAAHFH010000001.1"/>
</dbReference>
<dbReference type="Proteomes" id="UP000346198">
    <property type="component" value="Unassembled WGS sequence"/>
</dbReference>
<comment type="similarity">
    <text evidence="4">Belongs to the ABC transporter superfamily. Macrolide exporter (TC 3.A.1.122) family.</text>
</comment>
<dbReference type="PROSITE" id="PS00211">
    <property type="entry name" value="ABC_TRANSPORTER_1"/>
    <property type="match status" value="1"/>
</dbReference>
<dbReference type="FunFam" id="3.40.50.300:FF:000032">
    <property type="entry name" value="Export ABC transporter ATP-binding protein"/>
    <property type="match status" value="1"/>
</dbReference>
<dbReference type="GO" id="GO:0005524">
    <property type="term" value="F:ATP binding"/>
    <property type="evidence" value="ECO:0007669"/>
    <property type="project" value="UniProtKB-KW"/>
</dbReference>
<evidence type="ECO:0000259" key="5">
    <source>
        <dbReference type="PROSITE" id="PS50893"/>
    </source>
</evidence>
<dbReference type="InterPro" id="IPR003439">
    <property type="entry name" value="ABC_transporter-like_ATP-bd"/>
</dbReference>
<gene>
    <name evidence="6" type="primary">yknY</name>
    <name evidence="6" type="ORF">SCARR_02144</name>
</gene>
<dbReference type="Pfam" id="PF00005">
    <property type="entry name" value="ABC_tran"/>
    <property type="match status" value="1"/>
</dbReference>
<name>A0A6C2ULA5_9BACT</name>
<dbReference type="SUPFAM" id="SSF52540">
    <property type="entry name" value="P-loop containing nucleoside triphosphate hydrolases"/>
    <property type="match status" value="1"/>
</dbReference>
<evidence type="ECO:0000313" key="6">
    <source>
        <dbReference type="EMBL" id="VGO20084.1"/>
    </source>
</evidence>
<evidence type="ECO:0000256" key="3">
    <source>
        <dbReference type="ARBA" id="ARBA00022840"/>
    </source>
</evidence>
<evidence type="ECO:0000256" key="1">
    <source>
        <dbReference type="ARBA" id="ARBA00022448"/>
    </source>
</evidence>
<reference evidence="6 7" key="1">
    <citation type="submission" date="2019-04" db="EMBL/GenBank/DDBJ databases">
        <authorList>
            <person name="Van Vliet M D."/>
        </authorList>
    </citation>
    <scope>NUCLEOTIDE SEQUENCE [LARGE SCALE GENOMIC DNA]</scope>
    <source>
        <strain evidence="6 7">F21</strain>
    </source>
</reference>
<dbReference type="InterPro" id="IPR027417">
    <property type="entry name" value="P-loop_NTPase"/>
</dbReference>
<keyword evidence="2" id="KW-0547">Nucleotide-binding</keyword>
<keyword evidence="3 6" id="KW-0067">ATP-binding</keyword>
<dbReference type="InterPro" id="IPR017871">
    <property type="entry name" value="ABC_transporter-like_CS"/>
</dbReference>
<dbReference type="CDD" id="cd03255">
    <property type="entry name" value="ABC_MJ0796_LolCDE_FtsE"/>
    <property type="match status" value="1"/>
</dbReference>
<dbReference type="PANTHER" id="PTHR42798">
    <property type="entry name" value="LIPOPROTEIN-RELEASING SYSTEM ATP-BINDING PROTEIN LOLD"/>
    <property type="match status" value="1"/>
</dbReference>
<dbReference type="PROSITE" id="PS50893">
    <property type="entry name" value="ABC_TRANSPORTER_2"/>
    <property type="match status" value="1"/>
</dbReference>
<dbReference type="GO" id="GO:0022857">
    <property type="term" value="F:transmembrane transporter activity"/>
    <property type="evidence" value="ECO:0007669"/>
    <property type="project" value="UniProtKB-ARBA"/>
</dbReference>
<dbReference type="AlphaFoldDB" id="A0A6C2ULA5"/>
<dbReference type="SMART" id="SM00382">
    <property type="entry name" value="AAA"/>
    <property type="match status" value="1"/>
</dbReference>
<dbReference type="EMBL" id="CAAHFH010000001">
    <property type="protein sequence ID" value="VGO20084.1"/>
    <property type="molecule type" value="Genomic_DNA"/>
</dbReference>
<organism evidence="6 7">
    <name type="scientific">Pontiella sulfatireligans</name>
    <dbReference type="NCBI Taxonomy" id="2750658"/>
    <lineage>
        <taxon>Bacteria</taxon>
        <taxon>Pseudomonadati</taxon>
        <taxon>Kiritimatiellota</taxon>
        <taxon>Kiritimatiellia</taxon>
        <taxon>Kiritimatiellales</taxon>
        <taxon>Pontiellaceae</taxon>
        <taxon>Pontiella</taxon>
    </lineage>
</organism>
<accession>A0A6C2ULA5</accession>
<protein>
    <submittedName>
        <fullName evidence="6">Putative ABC transporter ATP-binding protein YknY</fullName>
    </submittedName>
</protein>
<evidence type="ECO:0000313" key="7">
    <source>
        <dbReference type="Proteomes" id="UP000346198"/>
    </source>
</evidence>
<evidence type="ECO:0000256" key="4">
    <source>
        <dbReference type="ARBA" id="ARBA00038388"/>
    </source>
</evidence>
<dbReference type="GO" id="GO:0098796">
    <property type="term" value="C:membrane protein complex"/>
    <property type="evidence" value="ECO:0007669"/>
    <property type="project" value="UniProtKB-ARBA"/>
</dbReference>